<accession>A0ABV7B417</accession>
<reference evidence="5" key="1">
    <citation type="journal article" date="2019" name="Int. J. Syst. Evol. Microbiol.">
        <title>The Global Catalogue of Microorganisms (GCM) 10K type strain sequencing project: providing services to taxonomists for standard genome sequencing and annotation.</title>
        <authorList>
            <consortium name="The Broad Institute Genomics Platform"/>
            <consortium name="The Broad Institute Genome Sequencing Center for Infectious Disease"/>
            <person name="Wu L."/>
            <person name="Ma J."/>
        </authorList>
    </citation>
    <scope>NUCLEOTIDE SEQUENCE [LARGE SCALE GENOMIC DNA]</scope>
    <source>
        <strain evidence="5">KCTC 52660</strain>
    </source>
</reference>
<dbReference type="InterPro" id="IPR002477">
    <property type="entry name" value="Peptidoglycan-bd-like"/>
</dbReference>
<feature type="domain" description="N-acetylmuramidase" evidence="3">
    <location>
        <begin position="134"/>
        <end position="304"/>
    </location>
</feature>
<name>A0ABV7B417_9GAMM</name>
<proteinExistence type="predicted"/>
<dbReference type="Pfam" id="PF01471">
    <property type="entry name" value="PG_binding_1"/>
    <property type="match status" value="1"/>
</dbReference>
<organism evidence="4 5">
    <name type="scientific">Halomonas tibetensis</name>
    <dbReference type="NCBI Taxonomy" id="2259590"/>
    <lineage>
        <taxon>Bacteria</taxon>
        <taxon>Pseudomonadati</taxon>
        <taxon>Pseudomonadota</taxon>
        <taxon>Gammaproteobacteria</taxon>
        <taxon>Oceanospirillales</taxon>
        <taxon>Halomonadaceae</taxon>
        <taxon>Halomonas</taxon>
    </lineage>
</organism>
<dbReference type="Gene3D" id="1.10.101.10">
    <property type="entry name" value="PGBD-like superfamily/PGBD"/>
    <property type="match status" value="1"/>
</dbReference>
<evidence type="ECO:0000313" key="5">
    <source>
        <dbReference type="Proteomes" id="UP001595386"/>
    </source>
</evidence>
<dbReference type="SUPFAM" id="SSF47090">
    <property type="entry name" value="PGBD-like"/>
    <property type="match status" value="1"/>
</dbReference>
<dbReference type="InterPro" id="IPR036365">
    <property type="entry name" value="PGBD-like_sf"/>
</dbReference>
<dbReference type="Pfam" id="PF11860">
    <property type="entry name" value="Muramidase"/>
    <property type="match status" value="1"/>
</dbReference>
<dbReference type="InterPro" id="IPR024408">
    <property type="entry name" value="Muramidase"/>
</dbReference>
<evidence type="ECO:0000313" key="4">
    <source>
        <dbReference type="EMBL" id="MFC2991403.1"/>
    </source>
</evidence>
<protein>
    <submittedName>
        <fullName evidence="4">N-acetylmuramidase domain-containing protein</fullName>
    </submittedName>
</protein>
<dbReference type="RefSeq" id="WP_379755641.1">
    <property type="nucleotide sequence ID" value="NZ_JBHRSQ010000008.1"/>
</dbReference>
<feature type="region of interest" description="Disordered" evidence="1">
    <location>
        <begin position="86"/>
        <end position="115"/>
    </location>
</feature>
<evidence type="ECO:0000259" key="3">
    <source>
        <dbReference type="Pfam" id="PF11860"/>
    </source>
</evidence>
<dbReference type="EMBL" id="JBHRSQ010000008">
    <property type="protein sequence ID" value="MFC2991403.1"/>
    <property type="molecule type" value="Genomic_DNA"/>
</dbReference>
<gene>
    <name evidence="4" type="ORF">ACFODV_05105</name>
</gene>
<feature type="domain" description="Peptidoglycan binding-like" evidence="2">
    <location>
        <begin position="23"/>
        <end position="74"/>
    </location>
</feature>
<dbReference type="Proteomes" id="UP001595386">
    <property type="component" value="Unassembled WGS sequence"/>
</dbReference>
<evidence type="ECO:0000256" key="1">
    <source>
        <dbReference type="SAM" id="MobiDB-lite"/>
    </source>
</evidence>
<dbReference type="InterPro" id="IPR036366">
    <property type="entry name" value="PGBDSf"/>
</dbReference>
<comment type="caution">
    <text evidence="4">The sequence shown here is derived from an EMBL/GenBank/DDBJ whole genome shotgun (WGS) entry which is preliminary data.</text>
</comment>
<evidence type="ECO:0000259" key="2">
    <source>
        <dbReference type="Pfam" id="PF01471"/>
    </source>
</evidence>
<sequence length="315" mass="35431">MSDSNDEVDFLPQQDRILRQGDTGDEVLELQRRLSAAGFPLTLDGQFGPATERALRSFQNRAGLVMDGLAGPKTDHMLRQLETAQGRHLSPAAGETHHPPLAGDEGNSEPPASEHRLLGQQDLVWAAGELKVPVAAIMAVNEVESRGSGFFSNGRPAILFERHIMARRLRQHGIDPAPHIASEPDLVYTSAGGYRGGIREYERLERAQRIHHDSALESASWGLFQIMGFHWQHLDYDSVRHYAECMHRSEGEHLAAFVRFIQKDSVLLSSLRHQQWARFARRYNGPAYARNRYDVKMAQAFENHSRGLRESDLLA</sequence>
<keyword evidence="5" id="KW-1185">Reference proteome</keyword>